<dbReference type="Pfam" id="PF00353">
    <property type="entry name" value="HemolysinCabind"/>
    <property type="match status" value="3"/>
</dbReference>
<dbReference type="Gene3D" id="2.150.10.10">
    <property type="entry name" value="Serralysin-like metalloprotease, C-terminal"/>
    <property type="match status" value="3"/>
</dbReference>
<protein>
    <recommendedName>
        <fullName evidence="3">Calcium-binding protein</fullName>
    </recommendedName>
</protein>
<dbReference type="Pfam" id="PF19198">
    <property type="entry name" value="RsaA_NTD"/>
    <property type="match status" value="1"/>
</dbReference>
<reference evidence="2" key="1">
    <citation type="submission" date="2024-06" db="EMBL/GenBank/DDBJ databases">
        <title>Caulobacter inopinatus, sp. nov.</title>
        <authorList>
            <person name="Donachie S.P."/>
        </authorList>
    </citation>
    <scope>NUCLEOTIDE SEQUENCE</scope>
    <source>
        <strain evidence="2">73W</strain>
    </source>
</reference>
<feature type="region of interest" description="Disordered" evidence="1">
    <location>
        <begin position="1"/>
        <end position="20"/>
    </location>
</feature>
<organism evidence="2">
    <name type="scientific">Caulobacter sp. 73W</name>
    <dbReference type="NCBI Taxonomy" id="3161137"/>
    <lineage>
        <taxon>Bacteria</taxon>
        <taxon>Pseudomonadati</taxon>
        <taxon>Pseudomonadota</taxon>
        <taxon>Alphaproteobacteria</taxon>
        <taxon>Caulobacterales</taxon>
        <taxon>Caulobacteraceae</taxon>
        <taxon>Caulobacter</taxon>
    </lineage>
</organism>
<evidence type="ECO:0008006" key="3">
    <source>
        <dbReference type="Google" id="ProtNLM"/>
    </source>
</evidence>
<dbReference type="InterPro" id="IPR011049">
    <property type="entry name" value="Serralysin-like_metalloprot_C"/>
</dbReference>
<evidence type="ECO:0000313" key="2">
    <source>
        <dbReference type="EMBL" id="XDO97646.1"/>
    </source>
</evidence>
<dbReference type="AlphaFoldDB" id="A0AB39KW46"/>
<gene>
    <name evidence="2" type="ORF">ABOZ73_04285</name>
</gene>
<dbReference type="PRINTS" id="PR00313">
    <property type="entry name" value="CABNDNGRPT"/>
</dbReference>
<dbReference type="InterPro" id="IPR001343">
    <property type="entry name" value="Hemolysn_Ca-bd"/>
</dbReference>
<dbReference type="GO" id="GO:0005509">
    <property type="term" value="F:calcium ion binding"/>
    <property type="evidence" value="ECO:0007669"/>
    <property type="project" value="InterPro"/>
</dbReference>
<proteinExistence type="predicted"/>
<accession>A0AB39KW46</accession>
<evidence type="ECO:0000256" key="1">
    <source>
        <dbReference type="SAM" id="MobiDB-lite"/>
    </source>
</evidence>
<sequence>MATITGTAGNDELAANTPTGNVYEGLAGDDYMRGSDGKDTYNGGDGFDRVSFGEPHAKQGVIADLRTQTVTNDGFGNAETMSSIEALGGGTFFADLYEGDDNINLFLVGLGDTARGRGGDDRFQIDDASALVDGGDGIDSITLFTLRRWVKAADGTVTYVTGGTKGVIVSLATGFIVDDGFGNTGRIANIENLGGSNRNDELIGDAKNNVLSGYDGDDYFRGGAGKDSFDGGAGFDRISFAEADATQGVIADLRTQAITNDGFGNAETMTSIEGLGGGTRFADLYEGDDNANFLVVGLGDTARGRGGDDTFQIDDAPTLIDGGDGIDTITAFSLTRWVEKSGGVVRETLTTPGAWGGVNIDLGRRGYIYDSWGNSGKVANIENVVGTKFKDVIFGSNGANTLVGGDGDDMLISMGGDDIIESGLGKDVVWSGGDDGLGEVAVSGSDTLRGTAAELNGDTFILDAGDKVEVAGATITSATLANQTLTINTSAGAVVLSTGGAVRSGTVTISGSTVTVTAVSNSWTPTAAELDAGFGKVVGVSPTSAKATSPTVTLADGRVVENTLHADAQQLTTLKNQYAAGNISSAELSQKVAAMASDTTAVAVQAYQFFTGATPKEAGIAYLVDSTENTNDLTDPYYATFNEANRYINFAVNLGKLGEGKDAFAAAYGALSFEAAIRKAYDVVIGTSVATANGVNIDAAVAYVAGRQSYFAAYGVDDIGTKAAMVGYLMQAGLEAKFGHYAKATTAFLIDAMDGTASYNVPLVGVYGLGSMSGAG</sequence>
<dbReference type="RefSeq" id="WP_369061004.1">
    <property type="nucleotide sequence ID" value="NZ_CP158375.1"/>
</dbReference>
<dbReference type="SUPFAM" id="SSF51120">
    <property type="entry name" value="beta-Roll"/>
    <property type="match status" value="2"/>
</dbReference>
<dbReference type="EMBL" id="CP158375">
    <property type="protein sequence ID" value="XDO97646.1"/>
    <property type="molecule type" value="Genomic_DNA"/>
</dbReference>
<name>A0AB39KW46_9CAUL</name>